<evidence type="ECO:0000313" key="2">
    <source>
        <dbReference type="Proteomes" id="UP000031327"/>
    </source>
</evidence>
<dbReference type="EMBL" id="JWIC01000001">
    <property type="protein sequence ID" value="KID59038.1"/>
    <property type="molecule type" value="Genomic_DNA"/>
</dbReference>
<dbReference type="Pfam" id="PF11747">
    <property type="entry name" value="RebB"/>
    <property type="match status" value="1"/>
</dbReference>
<dbReference type="RefSeq" id="WP_039607639.1">
    <property type="nucleotide sequence ID" value="NZ_JWIC01000001.1"/>
</dbReference>
<dbReference type="InterPro" id="IPR021070">
    <property type="entry name" value="Killing_trait_RebB"/>
</dbReference>
<organism evidence="1 2">
    <name type="scientific">Pseudoalteromonas luteoviolacea</name>
    <dbReference type="NCBI Taxonomy" id="43657"/>
    <lineage>
        <taxon>Bacteria</taxon>
        <taxon>Pseudomonadati</taxon>
        <taxon>Pseudomonadota</taxon>
        <taxon>Gammaproteobacteria</taxon>
        <taxon>Alteromonadales</taxon>
        <taxon>Pseudoalteromonadaceae</taxon>
        <taxon>Pseudoalteromonas</taxon>
    </lineage>
</organism>
<reference evidence="1 2" key="1">
    <citation type="submission" date="2014-12" db="EMBL/GenBank/DDBJ databases">
        <title>Draft Genome Sequence of Pseudoalteromonas luteoviolacea HI1.</title>
        <authorList>
            <person name="Asahina A.Y."/>
            <person name="Hadfield M.G."/>
        </authorList>
    </citation>
    <scope>NUCLEOTIDE SEQUENCE [LARGE SCALE GENOMIC DNA]</scope>
    <source>
        <strain evidence="1 2">HI1</strain>
    </source>
</reference>
<dbReference type="OrthoDB" id="5878449at2"/>
<protein>
    <submittedName>
        <fullName evidence="1">Uncharacterized protein</fullName>
    </submittedName>
</protein>
<gene>
    <name evidence="1" type="ORF">JF50_00855</name>
</gene>
<evidence type="ECO:0000313" key="1">
    <source>
        <dbReference type="EMBL" id="KID59038.1"/>
    </source>
</evidence>
<comment type="caution">
    <text evidence="1">The sequence shown here is derived from an EMBL/GenBank/DDBJ whole genome shotgun (WGS) entry which is preliminary data.</text>
</comment>
<sequence length="111" mass="11593">MSTVNDQITDSVNEVNTLLMGSAPAQSIGMLNVAATETIGMSMFNAISTQQNAQTSASAAVAASCAKMLQQSSPLPEKTPAPDPKVDVSQIEALVKELLKQQSDPKVKSES</sequence>
<dbReference type="AlphaFoldDB" id="A0A0C1MVS5"/>
<name>A0A0C1MVS5_9GAMM</name>
<accession>A0A0C1MVS5</accession>
<proteinExistence type="predicted"/>
<dbReference type="Proteomes" id="UP000031327">
    <property type="component" value="Unassembled WGS sequence"/>
</dbReference>